<dbReference type="NCBIfam" id="NF003610">
    <property type="entry name" value="PRK05257.3-1"/>
    <property type="match status" value="1"/>
</dbReference>
<evidence type="ECO:0000256" key="9">
    <source>
        <dbReference type="HAMAP-Rule" id="MF_00212"/>
    </source>
</evidence>
<keyword evidence="10" id="KW-0472">Membrane</keyword>
<dbReference type="NCBIfam" id="NF003606">
    <property type="entry name" value="PRK05257.2-1"/>
    <property type="match status" value="1"/>
</dbReference>
<reference evidence="11 12" key="1">
    <citation type="submission" date="2019-05" db="EMBL/GenBank/DDBJ databases">
        <authorList>
            <person name="Qu J.-H."/>
        </authorList>
    </citation>
    <scope>NUCLEOTIDE SEQUENCE [LARGE SCALE GENOMIC DNA]</scope>
    <source>
        <strain evidence="11 12">T17</strain>
    </source>
</reference>
<keyword evidence="12" id="KW-1185">Reference proteome</keyword>
<dbReference type="PANTHER" id="PTHR43104:SF2">
    <property type="entry name" value="L-2-HYDROXYGLUTARATE DEHYDROGENASE, MITOCHONDRIAL"/>
    <property type="match status" value="1"/>
</dbReference>
<evidence type="ECO:0000256" key="5">
    <source>
        <dbReference type="ARBA" id="ARBA00022532"/>
    </source>
</evidence>
<dbReference type="NCBIfam" id="NF003614">
    <property type="entry name" value="PRK05257.3-5"/>
    <property type="match status" value="1"/>
</dbReference>
<dbReference type="NCBIfam" id="NF003613">
    <property type="entry name" value="PRK05257.3-4"/>
    <property type="match status" value="1"/>
</dbReference>
<evidence type="ECO:0000256" key="3">
    <source>
        <dbReference type="ARBA" id="ARBA00005012"/>
    </source>
</evidence>
<evidence type="ECO:0000256" key="8">
    <source>
        <dbReference type="ARBA" id="ARBA00023002"/>
    </source>
</evidence>
<keyword evidence="10" id="KW-1133">Transmembrane helix</keyword>
<evidence type="ECO:0000256" key="1">
    <source>
        <dbReference type="ARBA" id="ARBA00001139"/>
    </source>
</evidence>
<organism evidence="11 12">
    <name type="scientific">Dyadobacter luticola</name>
    <dbReference type="NCBI Taxonomy" id="1979387"/>
    <lineage>
        <taxon>Bacteria</taxon>
        <taxon>Pseudomonadati</taxon>
        <taxon>Bacteroidota</taxon>
        <taxon>Cytophagia</taxon>
        <taxon>Cytophagales</taxon>
        <taxon>Spirosomataceae</taxon>
        <taxon>Dyadobacter</taxon>
    </lineage>
</organism>
<dbReference type="OrthoDB" id="9763983at2"/>
<proteinExistence type="inferred from homology"/>
<name>A0A5R9KXB4_9BACT</name>
<dbReference type="NCBIfam" id="NF003611">
    <property type="entry name" value="PRK05257.3-2"/>
    <property type="match status" value="1"/>
</dbReference>
<dbReference type="NCBIfam" id="NF003605">
    <property type="entry name" value="PRK05257.1-4"/>
    <property type="match status" value="1"/>
</dbReference>
<dbReference type="Proteomes" id="UP000306402">
    <property type="component" value="Unassembled WGS sequence"/>
</dbReference>
<dbReference type="Pfam" id="PF06039">
    <property type="entry name" value="Mqo"/>
    <property type="match status" value="1"/>
</dbReference>
<dbReference type="EC" id="1.1.5.4" evidence="9"/>
<keyword evidence="6 9" id="KW-0285">Flavoprotein</keyword>
<gene>
    <name evidence="9" type="primary">mqo</name>
    <name evidence="11" type="ORF">FEN17_14695</name>
</gene>
<dbReference type="GO" id="GO:0006099">
    <property type="term" value="P:tricarboxylic acid cycle"/>
    <property type="evidence" value="ECO:0007669"/>
    <property type="project" value="UniProtKB-UniRule"/>
</dbReference>
<comment type="caution">
    <text evidence="11">The sequence shown here is derived from an EMBL/GenBank/DDBJ whole genome shotgun (WGS) entry which is preliminary data.</text>
</comment>
<dbReference type="SUPFAM" id="SSF51905">
    <property type="entry name" value="FAD/NAD(P)-binding domain"/>
    <property type="match status" value="1"/>
</dbReference>
<dbReference type="UniPathway" id="UPA00223">
    <property type="reaction ID" value="UER01008"/>
</dbReference>
<keyword evidence="5 9" id="KW-0816">Tricarboxylic acid cycle</keyword>
<dbReference type="NCBIfam" id="NF003603">
    <property type="entry name" value="PRK05257.1-1"/>
    <property type="match status" value="1"/>
</dbReference>
<keyword evidence="8 9" id="KW-0560">Oxidoreductase</keyword>
<comment type="catalytic activity">
    <reaction evidence="1 9">
        <text>(S)-malate + a quinone = a quinol + oxaloacetate</text>
        <dbReference type="Rhea" id="RHEA:46012"/>
        <dbReference type="ChEBI" id="CHEBI:15589"/>
        <dbReference type="ChEBI" id="CHEBI:16452"/>
        <dbReference type="ChEBI" id="CHEBI:24646"/>
        <dbReference type="ChEBI" id="CHEBI:132124"/>
        <dbReference type="EC" id="1.1.5.4"/>
    </reaction>
</comment>
<dbReference type="GO" id="GO:0047545">
    <property type="term" value="F:(S)-2-hydroxyglutarate dehydrogenase activity"/>
    <property type="evidence" value="ECO:0007669"/>
    <property type="project" value="TreeGrafter"/>
</dbReference>
<evidence type="ECO:0000313" key="12">
    <source>
        <dbReference type="Proteomes" id="UP000306402"/>
    </source>
</evidence>
<comment type="cofactor">
    <cofactor evidence="2 9">
        <name>FAD</name>
        <dbReference type="ChEBI" id="CHEBI:57692"/>
    </cofactor>
</comment>
<comment type="similarity">
    <text evidence="4 9">Belongs to the MQO family.</text>
</comment>
<sequence>MNTKKSSKTSTPDVVLIGAGIMSATLGLLLKKLNPAITISIFERLDRVTAESSDPWNNAGTGHSAFCELNYTPQLPDGSVEVKKAVKIAESFEVSKEFWAYLVENEIIESPESFINNIPHMSFVWGDENVDYLHKRYEALTSHHLFQGMEYTEDKEEIESWVPLVMTGRNPEEKVAATRMQLGTDVNFGALTKYMFNFLEKEPGVNLCLNHEVGDIDRADDQSWLIEVKNRDTKRTRKVKTKFVFIGAGGGSLPLLEKSRIPEGKGFGGFPVSGQWLVCNKPEIIEKHQAKVYGKASVGSPPMSVPHLDTRMIDGKKALLFGPYAGFSTKFLKNGSYLDLPLSIKLNNIKPMLAAGIHNIPLTKYLIDQVRQSPQDRLEALKEYLPEAKLEDWDLEKAGQRVQVIKKDEKEGGVLEFGTEMVTAADGSLAALLGASPGASTSVSIMIELIHKCFKEAKSPEWQEGFKKIIPSFGGSLAADEDLATKTRARTTEVLQLNAASHMEEELTA</sequence>
<dbReference type="HAMAP" id="MF_00212">
    <property type="entry name" value="MQO"/>
    <property type="match status" value="1"/>
</dbReference>
<evidence type="ECO:0000313" key="11">
    <source>
        <dbReference type="EMBL" id="TLV00727.1"/>
    </source>
</evidence>
<comment type="pathway">
    <text evidence="3 9">Carbohydrate metabolism; tricarboxylic acid cycle; oxaloacetate from (S)-malate (quinone route): step 1/1.</text>
</comment>
<dbReference type="NCBIfam" id="TIGR01320">
    <property type="entry name" value="mal_quin_oxido"/>
    <property type="match status" value="1"/>
</dbReference>
<keyword evidence="7 9" id="KW-0274">FAD</keyword>
<accession>A0A5R9KXB4</accession>
<evidence type="ECO:0000256" key="2">
    <source>
        <dbReference type="ARBA" id="ARBA00001974"/>
    </source>
</evidence>
<dbReference type="NCBIfam" id="NF003608">
    <property type="entry name" value="PRK05257.2-4"/>
    <property type="match status" value="1"/>
</dbReference>
<dbReference type="GO" id="GO:0008924">
    <property type="term" value="F:L-malate dehydrogenase (quinone) activity"/>
    <property type="evidence" value="ECO:0007669"/>
    <property type="project" value="UniProtKB-UniRule"/>
</dbReference>
<dbReference type="InterPro" id="IPR036188">
    <property type="entry name" value="FAD/NAD-bd_sf"/>
</dbReference>
<keyword evidence="10" id="KW-0812">Transmembrane</keyword>
<dbReference type="NCBIfam" id="NF009875">
    <property type="entry name" value="PRK13339.1"/>
    <property type="match status" value="1"/>
</dbReference>
<dbReference type="AlphaFoldDB" id="A0A5R9KXB4"/>
<dbReference type="InterPro" id="IPR006231">
    <property type="entry name" value="MQO"/>
</dbReference>
<dbReference type="RefSeq" id="WP_138366101.1">
    <property type="nucleotide sequence ID" value="NZ_VCEJ01000004.1"/>
</dbReference>
<dbReference type="EMBL" id="VCEJ01000004">
    <property type="protein sequence ID" value="TLV00727.1"/>
    <property type="molecule type" value="Genomic_DNA"/>
</dbReference>
<dbReference type="PANTHER" id="PTHR43104">
    <property type="entry name" value="L-2-HYDROXYGLUTARATE DEHYDROGENASE, MITOCHONDRIAL"/>
    <property type="match status" value="1"/>
</dbReference>
<dbReference type="NCBIfam" id="NF003609">
    <property type="entry name" value="PRK05257.2-5"/>
    <property type="match status" value="1"/>
</dbReference>
<dbReference type="NCBIfam" id="NF003612">
    <property type="entry name" value="PRK05257.3-3"/>
    <property type="match status" value="1"/>
</dbReference>
<evidence type="ECO:0000256" key="6">
    <source>
        <dbReference type="ARBA" id="ARBA00022630"/>
    </source>
</evidence>
<feature type="transmembrane region" description="Helical" evidence="10">
    <location>
        <begin position="12"/>
        <end position="30"/>
    </location>
</feature>
<evidence type="ECO:0000256" key="7">
    <source>
        <dbReference type="ARBA" id="ARBA00022827"/>
    </source>
</evidence>
<evidence type="ECO:0000256" key="10">
    <source>
        <dbReference type="SAM" id="Phobius"/>
    </source>
</evidence>
<protein>
    <recommendedName>
        <fullName evidence="9">Probable malate:quinone oxidoreductase</fullName>
        <ecNumber evidence="9">1.1.5.4</ecNumber>
    </recommendedName>
    <alternativeName>
        <fullName evidence="9">MQO</fullName>
    </alternativeName>
    <alternativeName>
        <fullName evidence="9">Malate dehydrogenase [quinone]</fullName>
    </alternativeName>
</protein>
<evidence type="ECO:0000256" key="4">
    <source>
        <dbReference type="ARBA" id="ARBA00006389"/>
    </source>
</evidence>